<keyword evidence="5" id="KW-1185">Reference proteome</keyword>
<dbReference type="InterPro" id="IPR050242">
    <property type="entry name" value="JAMM_MPN+_peptidase_M67A"/>
</dbReference>
<gene>
    <name evidence="4" type="ORF">PMG71_10360</name>
</gene>
<dbReference type="PROSITE" id="PS50249">
    <property type="entry name" value="MPN"/>
    <property type="match status" value="1"/>
</dbReference>
<reference evidence="4 5" key="1">
    <citation type="submission" date="2023-01" db="EMBL/GenBank/DDBJ databases">
        <title>Novel diversity within Roseofilum (Cyanobacteria; Desertifilaceae) from marine benthic mats with descriptions of four novel species.</title>
        <authorList>
            <person name="Wang Y."/>
            <person name="Berthold D.E."/>
            <person name="Hu J."/>
            <person name="Lefler F.W."/>
            <person name="Laughinghouse H.D. IV."/>
        </authorList>
    </citation>
    <scope>NUCLEOTIDE SEQUENCE [LARGE SCALE GENOMIC DNA]</scope>
    <source>
        <strain evidence="4 5">BLCC-M154</strain>
    </source>
</reference>
<feature type="compositionally biased region" description="Basic and acidic residues" evidence="2">
    <location>
        <begin position="190"/>
        <end position="199"/>
    </location>
</feature>
<dbReference type="SMART" id="SM00232">
    <property type="entry name" value="JAB_MPN"/>
    <property type="match status" value="1"/>
</dbReference>
<accession>A0ABT7ASE4</accession>
<dbReference type="Pfam" id="PF01398">
    <property type="entry name" value="JAB"/>
    <property type="match status" value="1"/>
</dbReference>
<keyword evidence="1" id="KW-0645">Protease</keyword>
<protein>
    <submittedName>
        <fullName evidence="4">Mov34/MPN/PAD-1 family protein</fullName>
    </submittedName>
</protein>
<sequence>MTKVRWHKRSQRQEIANRSQNNVSFSCLESSQYQSFLHENLQLYVSESAIHKLTTHLSEDTSKETGGILVGNVSNTSNIHNTVITGAIAAPTTIGNCSTFRFTPHCWPAILKEQEESYPQTQIVGWYHSHPNFGVFLSGVDLKTQEDCFNQPWHIAVVYDPIRDEIGFFCGSKGQPMSSCKTLEPQAKASESETLKPDQNKPSLSEDNPVVKQTNENTSHNTSKESSLHDRLGCCLSILKITFFLFYKN</sequence>
<evidence type="ECO:0000313" key="5">
    <source>
        <dbReference type="Proteomes" id="UP001235303"/>
    </source>
</evidence>
<dbReference type="InterPro" id="IPR037518">
    <property type="entry name" value="MPN"/>
</dbReference>
<dbReference type="RefSeq" id="WP_283753587.1">
    <property type="nucleotide sequence ID" value="NZ_JAQOSP010000070.1"/>
</dbReference>
<feature type="domain" description="MPN" evidence="3">
    <location>
        <begin position="43"/>
        <end position="185"/>
    </location>
</feature>
<dbReference type="InterPro" id="IPR000555">
    <property type="entry name" value="JAMM/MPN+_dom"/>
</dbReference>
<dbReference type="SUPFAM" id="SSF102712">
    <property type="entry name" value="JAB1/MPN domain"/>
    <property type="match status" value="1"/>
</dbReference>
<dbReference type="PANTHER" id="PTHR10410">
    <property type="entry name" value="EUKARYOTIC TRANSLATION INITIATION FACTOR 3 -RELATED"/>
    <property type="match status" value="1"/>
</dbReference>
<comment type="caution">
    <text evidence="4">The sequence shown here is derived from an EMBL/GenBank/DDBJ whole genome shotgun (WGS) entry which is preliminary data.</text>
</comment>
<dbReference type="Proteomes" id="UP001235303">
    <property type="component" value="Unassembled WGS sequence"/>
</dbReference>
<keyword evidence="1" id="KW-0482">Metalloprotease</keyword>
<dbReference type="Gene3D" id="3.40.140.10">
    <property type="entry name" value="Cytidine Deaminase, domain 2"/>
    <property type="match status" value="1"/>
</dbReference>
<evidence type="ECO:0000259" key="3">
    <source>
        <dbReference type="PROSITE" id="PS50249"/>
    </source>
</evidence>
<evidence type="ECO:0000256" key="2">
    <source>
        <dbReference type="SAM" id="MobiDB-lite"/>
    </source>
</evidence>
<feature type="region of interest" description="Disordered" evidence="2">
    <location>
        <begin position="181"/>
        <end position="226"/>
    </location>
</feature>
<evidence type="ECO:0000256" key="1">
    <source>
        <dbReference type="ARBA" id="ARBA00023049"/>
    </source>
</evidence>
<feature type="compositionally biased region" description="Polar residues" evidence="2">
    <location>
        <begin position="200"/>
        <end position="221"/>
    </location>
</feature>
<proteinExistence type="predicted"/>
<name>A0ABT7ASE4_9CYAN</name>
<keyword evidence="1" id="KW-0378">Hydrolase</keyword>
<evidence type="ECO:0000313" key="4">
    <source>
        <dbReference type="EMBL" id="MDJ1169828.1"/>
    </source>
</evidence>
<dbReference type="EMBL" id="JAQOSP010000070">
    <property type="protein sequence ID" value="MDJ1169828.1"/>
    <property type="molecule type" value="Genomic_DNA"/>
</dbReference>
<organism evidence="4 5">
    <name type="scientific">Roseofilum acuticapitatum BLCC-M154</name>
    <dbReference type="NCBI Taxonomy" id="3022444"/>
    <lineage>
        <taxon>Bacteria</taxon>
        <taxon>Bacillati</taxon>
        <taxon>Cyanobacteriota</taxon>
        <taxon>Cyanophyceae</taxon>
        <taxon>Desertifilales</taxon>
        <taxon>Desertifilaceae</taxon>
        <taxon>Roseofilum</taxon>
        <taxon>Roseofilum acuticapitatum</taxon>
    </lineage>
</organism>